<comment type="caution">
    <text evidence="6">The sequence shown here is derived from an EMBL/GenBank/DDBJ whole genome shotgun (WGS) entry which is preliminary data.</text>
</comment>
<feature type="transmembrane region" description="Helical" evidence="5">
    <location>
        <begin position="231"/>
        <end position="248"/>
    </location>
</feature>
<evidence type="ECO:0000256" key="3">
    <source>
        <dbReference type="ARBA" id="ARBA00022989"/>
    </source>
</evidence>
<keyword evidence="3 5" id="KW-1133">Transmembrane helix</keyword>
<comment type="subcellular location">
    <subcellularLocation>
        <location evidence="5">Cell membrane</location>
        <topology evidence="5">Multi-pass membrane protein</topology>
    </subcellularLocation>
    <subcellularLocation>
        <location evidence="1">Membrane</location>
        <topology evidence="1">Multi-pass membrane protein</topology>
    </subcellularLocation>
</comment>
<sequence length="249" mass="26030">MSALIMHDALYFALTLALSTLFAMGGVGAAVALVPTFGMLGMALDLAKAIGLFVNSVSTMSASVMNAARGVLDIRFALPLAVSMMIATPLGAWMSRDVPQHVIEWVLAGFMIVSAALLLFFKRQPKAAYDRVWVLIALGVGVGWVSGLIGVGGGSPILAVLVLLGFDAKKAAYAVSFSIPFATLGGFFTYLSFANMDWSLLAVVSVAAALGGVIGGRIMTYRLSSGGVKKLIAGLLLILAAKMIWNLLR</sequence>
<dbReference type="EMBL" id="JAFKMR010000021">
    <property type="protein sequence ID" value="MBN8744868.1"/>
    <property type="molecule type" value="Genomic_DNA"/>
</dbReference>
<dbReference type="Pfam" id="PF01925">
    <property type="entry name" value="TauE"/>
    <property type="match status" value="1"/>
</dbReference>
<evidence type="ECO:0000256" key="4">
    <source>
        <dbReference type="ARBA" id="ARBA00023136"/>
    </source>
</evidence>
<proteinExistence type="inferred from homology"/>
<dbReference type="RefSeq" id="WP_276730978.1">
    <property type="nucleotide sequence ID" value="NZ_JAFKMR010000021.1"/>
</dbReference>
<evidence type="ECO:0000256" key="2">
    <source>
        <dbReference type="ARBA" id="ARBA00022692"/>
    </source>
</evidence>
<protein>
    <recommendedName>
        <fullName evidence="5">Probable membrane transporter protein</fullName>
    </recommendedName>
</protein>
<reference evidence="6" key="1">
    <citation type="submission" date="2021-02" db="EMBL/GenBank/DDBJ databases">
        <title>Thiocyanate and organic carbon inputs drive convergent selection for specific autotrophic Afipia and Thiobacillus strains within complex microbiomes.</title>
        <authorList>
            <person name="Huddy R.J."/>
            <person name="Sachdeva R."/>
            <person name="Kadzinga F."/>
            <person name="Kantor R.S."/>
            <person name="Harrison S.T.L."/>
            <person name="Banfield J.F."/>
        </authorList>
    </citation>
    <scope>NUCLEOTIDE SEQUENCE</scope>
    <source>
        <strain evidence="6">SCN18_13_7_16_R3_B_64_19</strain>
    </source>
</reference>
<organism evidence="6 7">
    <name type="scientific">Thiomonas arsenitoxydans (strain DSM 22701 / CIP 110005 / 3As)</name>
    <dbReference type="NCBI Taxonomy" id="426114"/>
    <lineage>
        <taxon>Bacteria</taxon>
        <taxon>Pseudomonadati</taxon>
        <taxon>Pseudomonadota</taxon>
        <taxon>Betaproteobacteria</taxon>
        <taxon>Burkholderiales</taxon>
        <taxon>Thiomonas</taxon>
    </lineage>
</organism>
<keyword evidence="5" id="KW-1003">Cell membrane</keyword>
<evidence type="ECO:0000256" key="5">
    <source>
        <dbReference type="RuleBase" id="RU363041"/>
    </source>
</evidence>
<dbReference type="PANTHER" id="PTHR43701">
    <property type="entry name" value="MEMBRANE TRANSPORTER PROTEIN MJ0441-RELATED"/>
    <property type="match status" value="1"/>
</dbReference>
<dbReference type="AlphaFoldDB" id="A0A8I1MYZ4"/>
<dbReference type="GO" id="GO:0005886">
    <property type="term" value="C:plasma membrane"/>
    <property type="evidence" value="ECO:0007669"/>
    <property type="project" value="UniProtKB-SubCell"/>
</dbReference>
<dbReference type="InterPro" id="IPR051598">
    <property type="entry name" value="TSUP/Inactive_protease-like"/>
</dbReference>
<feature type="transmembrane region" description="Helical" evidence="5">
    <location>
        <begin position="133"/>
        <end position="166"/>
    </location>
</feature>
<evidence type="ECO:0000313" key="7">
    <source>
        <dbReference type="Proteomes" id="UP000664800"/>
    </source>
</evidence>
<feature type="transmembrane region" description="Helical" evidence="5">
    <location>
        <begin position="102"/>
        <end position="121"/>
    </location>
</feature>
<accession>A0A8I1MYZ4</accession>
<feature type="transmembrane region" description="Helical" evidence="5">
    <location>
        <begin position="172"/>
        <end position="191"/>
    </location>
</feature>
<evidence type="ECO:0000256" key="1">
    <source>
        <dbReference type="ARBA" id="ARBA00004141"/>
    </source>
</evidence>
<name>A0A8I1MYZ4_THIA3</name>
<keyword evidence="2 5" id="KW-0812">Transmembrane</keyword>
<gene>
    <name evidence="6" type="ORF">J0I24_11250</name>
</gene>
<keyword evidence="4 5" id="KW-0472">Membrane</keyword>
<feature type="transmembrane region" description="Helical" evidence="5">
    <location>
        <begin position="76"/>
        <end position="96"/>
    </location>
</feature>
<feature type="transmembrane region" description="Helical" evidence="5">
    <location>
        <begin position="42"/>
        <end position="64"/>
    </location>
</feature>
<evidence type="ECO:0000313" key="6">
    <source>
        <dbReference type="EMBL" id="MBN8744868.1"/>
    </source>
</evidence>
<dbReference type="Proteomes" id="UP000664800">
    <property type="component" value="Unassembled WGS sequence"/>
</dbReference>
<feature type="transmembrane region" description="Helical" evidence="5">
    <location>
        <begin position="198"/>
        <end position="219"/>
    </location>
</feature>
<comment type="similarity">
    <text evidence="5">Belongs to the 4-toluene sulfonate uptake permease (TSUP) (TC 2.A.102) family.</text>
</comment>
<dbReference type="PANTHER" id="PTHR43701:SF2">
    <property type="entry name" value="MEMBRANE TRANSPORTER PROTEIN YJNA-RELATED"/>
    <property type="match status" value="1"/>
</dbReference>
<dbReference type="InterPro" id="IPR002781">
    <property type="entry name" value="TM_pro_TauE-like"/>
</dbReference>